<dbReference type="OrthoDB" id="9786074at2"/>
<keyword evidence="3" id="KW-1185">Reference proteome</keyword>
<organism evidence="2 3">
    <name type="scientific">Caldimicrobium thiodismutans</name>
    <dbReference type="NCBI Taxonomy" id="1653476"/>
    <lineage>
        <taxon>Bacteria</taxon>
        <taxon>Pseudomonadati</taxon>
        <taxon>Thermodesulfobacteriota</taxon>
        <taxon>Thermodesulfobacteria</taxon>
        <taxon>Thermodesulfobacteriales</taxon>
        <taxon>Thermodesulfobacteriaceae</taxon>
        <taxon>Caldimicrobium</taxon>
    </lineage>
</organism>
<dbReference type="SUPFAM" id="SSF141259">
    <property type="entry name" value="CarD-like"/>
    <property type="match status" value="1"/>
</dbReference>
<dbReference type="Pfam" id="PF21095">
    <property type="entry name" value="CarD_C"/>
    <property type="match status" value="1"/>
</dbReference>
<dbReference type="EMBL" id="AP014945">
    <property type="protein sequence ID" value="BAU23330.1"/>
    <property type="molecule type" value="Genomic_DNA"/>
</dbReference>
<dbReference type="KEGG" id="cthi:THC_0945"/>
<dbReference type="SMART" id="SM01058">
    <property type="entry name" value="CarD_TRCF"/>
    <property type="match status" value="1"/>
</dbReference>
<dbReference type="InterPro" id="IPR042215">
    <property type="entry name" value="CarD-like_C"/>
</dbReference>
<dbReference type="InterPro" id="IPR052531">
    <property type="entry name" value="CarD-like_regulator"/>
</dbReference>
<accession>A0A0U5AN87</accession>
<dbReference type="AlphaFoldDB" id="A0A0U5AN87"/>
<dbReference type="PANTHER" id="PTHR38447:SF1">
    <property type="entry name" value="RNA POLYMERASE-BINDING TRANSCRIPTION FACTOR CARD"/>
    <property type="match status" value="1"/>
</dbReference>
<dbReference type="InterPro" id="IPR036101">
    <property type="entry name" value="CarD-like/TRCF_RID_sf"/>
</dbReference>
<dbReference type="STRING" id="1653476.THC_0945"/>
<dbReference type="Pfam" id="PF02559">
    <property type="entry name" value="CarD_TRCF_RID"/>
    <property type="match status" value="1"/>
</dbReference>
<proteinExistence type="predicted"/>
<dbReference type="GO" id="GO:0009303">
    <property type="term" value="P:rRNA transcription"/>
    <property type="evidence" value="ECO:0007669"/>
    <property type="project" value="TreeGrafter"/>
</dbReference>
<dbReference type="Gene3D" id="2.40.10.170">
    <property type="match status" value="1"/>
</dbReference>
<evidence type="ECO:0000313" key="2">
    <source>
        <dbReference type="EMBL" id="BAU23330.1"/>
    </source>
</evidence>
<dbReference type="InterPro" id="IPR003711">
    <property type="entry name" value="CarD-like/TRCF_RID"/>
</dbReference>
<dbReference type="Proteomes" id="UP000068196">
    <property type="component" value="Chromosome"/>
</dbReference>
<feature type="domain" description="CarD-like/TRCF RNAP-interacting" evidence="1">
    <location>
        <begin position="1"/>
        <end position="112"/>
    </location>
</feature>
<dbReference type="PANTHER" id="PTHR38447">
    <property type="entry name" value="TRANSCRIPTION FACTOR YDEB-RELATED"/>
    <property type="match status" value="1"/>
</dbReference>
<name>A0A0U5AN87_9BACT</name>
<dbReference type="InterPro" id="IPR048792">
    <property type="entry name" value="CarD_C"/>
</dbReference>
<evidence type="ECO:0000259" key="1">
    <source>
        <dbReference type="SMART" id="SM01058"/>
    </source>
</evidence>
<dbReference type="Gene3D" id="1.20.58.1290">
    <property type="entry name" value="CarD-like, C-terminal domain"/>
    <property type="match status" value="1"/>
</dbReference>
<sequence length="160" mass="18558">MFKIGDVVVYPGCGIGRILSIEEKVIEGKTFKTYIFKLLDSETEFFIPLDSIHRVGLRPIISREEVERVYQILAQDEVHLPNGNWNKRYKEYTEKLKSGDIFVLATLLRELSEIAKTKPLSFGEKKIFERAKELLVKELSFCEDCTSEEIEIKVKELLNL</sequence>
<gene>
    <name evidence="2" type="ORF">THC_0945</name>
</gene>
<protein>
    <submittedName>
        <fullName evidence="2">CarD family transcriptional regulator</fullName>
    </submittedName>
</protein>
<evidence type="ECO:0000313" key="3">
    <source>
        <dbReference type="Proteomes" id="UP000068196"/>
    </source>
</evidence>
<dbReference type="RefSeq" id="WP_068514066.1">
    <property type="nucleotide sequence ID" value="NZ_AP014945.1"/>
</dbReference>
<reference evidence="2 3" key="1">
    <citation type="journal article" date="2016" name="Int. J. Syst. Evol. Microbiol.">
        <title>Caldimicrobium thiodismutans sp. nov., a sulfur-disproportionating bacterium isolated from a hot spring, and emended description of the genus Caldimicrobium.</title>
        <authorList>
            <person name="Kojima H."/>
            <person name="Umezawa K."/>
            <person name="Fukui M."/>
        </authorList>
    </citation>
    <scope>NUCLEOTIDE SEQUENCE [LARGE SCALE GENOMIC DNA]</scope>
    <source>
        <strain evidence="2 3">TF1</strain>
    </source>
</reference>
<reference evidence="3" key="2">
    <citation type="journal article" date="2016" name="Int. J. Syst. Evol. Microbiol.">
        <title>Caldimicrobium thiodismutans sp. nov., a sulfur-disproportionating bacterium isolated from a hot spring.</title>
        <authorList>
            <person name="Kojima H."/>
            <person name="Umezawa K."/>
            <person name="Fukui M."/>
        </authorList>
    </citation>
    <scope>NUCLEOTIDE SEQUENCE [LARGE SCALE GENOMIC DNA]</scope>
    <source>
        <strain evidence="3">TF1</strain>
    </source>
</reference>